<name>K8PUX8_9BRAD</name>
<dbReference type="InterPro" id="IPR027396">
    <property type="entry name" value="DsrEFH-like"/>
</dbReference>
<dbReference type="SUPFAM" id="SSF75169">
    <property type="entry name" value="DsrEFH-like"/>
    <property type="match status" value="1"/>
</dbReference>
<dbReference type="RefSeq" id="WP_006019997.1">
    <property type="nucleotide sequence ID" value="NZ_KB375282.1"/>
</dbReference>
<gene>
    <name evidence="2" type="ORF">HMPREF9695_01275</name>
</gene>
<dbReference type="Proteomes" id="UP000001096">
    <property type="component" value="Unassembled WGS sequence"/>
</dbReference>
<dbReference type="EMBL" id="AGWX01000001">
    <property type="protein sequence ID" value="EKS42183.1"/>
    <property type="molecule type" value="Genomic_DNA"/>
</dbReference>
<keyword evidence="3" id="KW-1185">Reference proteome</keyword>
<feature type="chain" id="PRO_5003920399" evidence="1">
    <location>
        <begin position="28"/>
        <end position="152"/>
    </location>
</feature>
<comment type="caution">
    <text evidence="2">The sequence shown here is derived from an EMBL/GenBank/DDBJ whole genome shotgun (WGS) entry which is preliminary data.</text>
</comment>
<evidence type="ECO:0000256" key="1">
    <source>
        <dbReference type="SAM" id="SignalP"/>
    </source>
</evidence>
<dbReference type="InterPro" id="IPR003787">
    <property type="entry name" value="Sulphur_relay_DsrE/F-like"/>
</dbReference>
<sequence>MGTLSRFKLFVMALSLFAVTSFTGSHAADAKAHRVSIHVDQNDAAVMNLALNNAVNVIQHYSAAGEEVEIEIVAYGPGLHMLRDDTSPVKARIKSISESMPGVAFTACGNTSDAMKKAEGKEIPLVSQAKVVPAGVVRLMELQEKGWSYVKP</sequence>
<dbReference type="PANTHER" id="PTHR37691:SF1">
    <property type="entry name" value="BLR3518 PROTEIN"/>
    <property type="match status" value="1"/>
</dbReference>
<feature type="signal peptide" evidence="1">
    <location>
        <begin position="1"/>
        <end position="27"/>
    </location>
</feature>
<dbReference type="AlphaFoldDB" id="K8PUX8"/>
<dbReference type="PATRIC" id="fig|883078.3.peg.1310"/>
<dbReference type="Gene3D" id="3.40.1260.10">
    <property type="entry name" value="DsrEFH-like"/>
    <property type="match status" value="1"/>
</dbReference>
<dbReference type="PANTHER" id="PTHR37691">
    <property type="entry name" value="BLR3518 PROTEIN"/>
    <property type="match status" value="1"/>
</dbReference>
<evidence type="ECO:0000313" key="3">
    <source>
        <dbReference type="Proteomes" id="UP000001096"/>
    </source>
</evidence>
<protein>
    <submittedName>
        <fullName evidence="2">Uncharacterized protein</fullName>
    </submittedName>
</protein>
<dbReference type="HOGENOM" id="CLU_127515_1_0_5"/>
<dbReference type="Pfam" id="PF02635">
    <property type="entry name" value="DsrE"/>
    <property type="match status" value="1"/>
</dbReference>
<reference evidence="2 3" key="1">
    <citation type="submission" date="2012-04" db="EMBL/GenBank/DDBJ databases">
        <title>The Genome Sequence of Afipia broomeae ATCC 49717.</title>
        <authorList>
            <consortium name="The Broad Institute Genome Sequencing Platform"/>
            <person name="Earl A."/>
            <person name="Ward D."/>
            <person name="Feldgarden M."/>
            <person name="Gevers D."/>
            <person name="Huys G."/>
            <person name="Walker B."/>
            <person name="Young S.K."/>
            <person name="Zeng Q."/>
            <person name="Gargeya S."/>
            <person name="Fitzgerald M."/>
            <person name="Haas B."/>
            <person name="Abouelleil A."/>
            <person name="Alvarado L."/>
            <person name="Arachchi H.M."/>
            <person name="Berlin A."/>
            <person name="Chapman S.B."/>
            <person name="Goldberg J."/>
            <person name="Griggs A."/>
            <person name="Gujja S."/>
            <person name="Hansen M."/>
            <person name="Howarth C."/>
            <person name="Imamovic A."/>
            <person name="Larimer J."/>
            <person name="McCowen C."/>
            <person name="Montmayeur A."/>
            <person name="Murphy C."/>
            <person name="Neiman D."/>
            <person name="Pearson M."/>
            <person name="Priest M."/>
            <person name="Roberts A."/>
            <person name="Saif S."/>
            <person name="Shea T."/>
            <person name="Sisk P."/>
            <person name="Sykes S."/>
            <person name="Wortman J."/>
            <person name="Nusbaum C."/>
            <person name="Birren B."/>
        </authorList>
    </citation>
    <scope>NUCLEOTIDE SEQUENCE [LARGE SCALE GENOMIC DNA]</scope>
    <source>
        <strain evidence="2 3">ATCC 49717</strain>
    </source>
</reference>
<evidence type="ECO:0000313" key="2">
    <source>
        <dbReference type="EMBL" id="EKS42183.1"/>
    </source>
</evidence>
<accession>K8PUX8</accession>
<keyword evidence="1" id="KW-0732">Signal</keyword>
<dbReference type="eggNOG" id="COG1416">
    <property type="taxonomic scope" value="Bacteria"/>
</dbReference>
<proteinExistence type="predicted"/>
<organism evidence="2 3">
    <name type="scientific">Afipia broomeae ATCC 49717</name>
    <dbReference type="NCBI Taxonomy" id="883078"/>
    <lineage>
        <taxon>Bacteria</taxon>
        <taxon>Pseudomonadati</taxon>
        <taxon>Pseudomonadota</taxon>
        <taxon>Alphaproteobacteria</taxon>
        <taxon>Hyphomicrobiales</taxon>
        <taxon>Nitrobacteraceae</taxon>
        <taxon>Afipia</taxon>
    </lineage>
</organism>